<protein>
    <submittedName>
        <fullName evidence="3">Neprosin family prolyl endopeptidase</fullName>
    </submittedName>
</protein>
<feature type="domain" description="Neprosin PEP catalytic" evidence="2">
    <location>
        <begin position="177"/>
        <end position="445"/>
    </location>
</feature>
<feature type="region of interest" description="Disordered" evidence="1">
    <location>
        <begin position="95"/>
        <end position="118"/>
    </location>
</feature>
<sequence>MKSNARYVLGGVFALLGAGCLIPDDEEACVLGESNGEPALVVEASPAPLDPADRIVSQEVREYLESRRQQRGIVATTVTKWGHVYDWIDINSQVPGGDVGTPPPIDARSDSGGGDCAPMAVRSELEEDPDAMGPPGTVPVLWVDPDLIHAPGTIADFLSKYGREGELPSYWMDAPPPVALDGHQHRYARANLVTENYGGEGYFNVWMPFVRVPNEQSTAEVAISRLHHPTLPHETIEAGWHVLGGKYGNFTTRFFIYYTTTGYAETGNGKGGYNMDHAGWVQVSRTMTPGTMLIPTSVIGGEQVEMFIRVELHQGKWWVRVKDEFVGYYPASLFAQDGLGTKATAVHFYGETNDDPTIPEMTESDMGSGKFPTIEGWRRQAAYIRNLQYQFHPDGDRTKFFTTDDQVKATRPQCYDVLANFSFDPNDPWQSQIYFGGPGRNPNCQ</sequence>
<reference evidence="3 4" key="1">
    <citation type="submission" date="2023-04" db="EMBL/GenBank/DDBJ databases">
        <title>The genome sequence of Polyangium sorediatum DSM14670.</title>
        <authorList>
            <person name="Zhang X."/>
        </authorList>
    </citation>
    <scope>NUCLEOTIDE SEQUENCE [LARGE SCALE GENOMIC DNA]</scope>
    <source>
        <strain evidence="3 4">DSM 14670</strain>
    </source>
</reference>
<dbReference type="PANTHER" id="PTHR31589">
    <property type="entry name" value="PROTEIN, PUTATIVE (DUF239)-RELATED-RELATED"/>
    <property type="match status" value="1"/>
</dbReference>
<dbReference type="PROSITE" id="PS51257">
    <property type="entry name" value="PROKAR_LIPOPROTEIN"/>
    <property type="match status" value="1"/>
</dbReference>
<dbReference type="PROSITE" id="PS52045">
    <property type="entry name" value="NEPROSIN_PEP_CD"/>
    <property type="match status" value="1"/>
</dbReference>
<dbReference type="Proteomes" id="UP001160301">
    <property type="component" value="Unassembled WGS sequence"/>
</dbReference>
<dbReference type="InterPro" id="IPR004314">
    <property type="entry name" value="Neprosin"/>
</dbReference>
<dbReference type="Pfam" id="PF03080">
    <property type="entry name" value="Neprosin"/>
    <property type="match status" value="1"/>
</dbReference>
<organism evidence="3 4">
    <name type="scientific">Polyangium sorediatum</name>
    <dbReference type="NCBI Taxonomy" id="889274"/>
    <lineage>
        <taxon>Bacteria</taxon>
        <taxon>Pseudomonadati</taxon>
        <taxon>Myxococcota</taxon>
        <taxon>Polyangia</taxon>
        <taxon>Polyangiales</taxon>
        <taxon>Polyangiaceae</taxon>
        <taxon>Polyangium</taxon>
    </lineage>
</organism>
<dbReference type="InterPro" id="IPR053168">
    <property type="entry name" value="Glutamic_endopeptidase"/>
</dbReference>
<comment type="caution">
    <text evidence="3">The sequence shown here is derived from an EMBL/GenBank/DDBJ whole genome shotgun (WGS) entry which is preliminary data.</text>
</comment>
<accession>A0ABT6NTC6</accession>
<evidence type="ECO:0000256" key="1">
    <source>
        <dbReference type="SAM" id="MobiDB-lite"/>
    </source>
</evidence>
<evidence type="ECO:0000313" key="4">
    <source>
        <dbReference type="Proteomes" id="UP001160301"/>
    </source>
</evidence>
<dbReference type="EMBL" id="JARZHI010000015">
    <property type="protein sequence ID" value="MDI1431557.1"/>
    <property type="molecule type" value="Genomic_DNA"/>
</dbReference>
<name>A0ABT6NTC6_9BACT</name>
<keyword evidence="4" id="KW-1185">Reference proteome</keyword>
<proteinExistence type="predicted"/>
<evidence type="ECO:0000259" key="2">
    <source>
        <dbReference type="PROSITE" id="PS52045"/>
    </source>
</evidence>
<gene>
    <name evidence="3" type="ORF">QHF89_18835</name>
</gene>
<dbReference type="PANTHER" id="PTHR31589:SF223">
    <property type="entry name" value="PROTEIN, PUTATIVE (DUF239)-RELATED"/>
    <property type="match status" value="1"/>
</dbReference>
<evidence type="ECO:0000313" key="3">
    <source>
        <dbReference type="EMBL" id="MDI1431557.1"/>
    </source>
</evidence>
<dbReference type="RefSeq" id="WP_136969061.1">
    <property type="nucleotide sequence ID" value="NZ_JARZHI010000015.1"/>
</dbReference>